<evidence type="ECO:0000256" key="1">
    <source>
        <dbReference type="ARBA" id="ARBA00022553"/>
    </source>
</evidence>
<feature type="domain" description="OmpR/PhoB-type" evidence="9">
    <location>
        <begin position="144"/>
        <end position="244"/>
    </location>
</feature>
<comment type="caution">
    <text evidence="10">The sequence shown here is derived from an EMBL/GenBank/DDBJ whole genome shotgun (WGS) entry which is preliminary data.</text>
</comment>
<evidence type="ECO:0000256" key="2">
    <source>
        <dbReference type="ARBA" id="ARBA00023012"/>
    </source>
</evidence>
<dbReference type="SUPFAM" id="SSF52172">
    <property type="entry name" value="CheY-like"/>
    <property type="match status" value="1"/>
</dbReference>
<evidence type="ECO:0000256" key="3">
    <source>
        <dbReference type="ARBA" id="ARBA00023015"/>
    </source>
</evidence>
<dbReference type="CDD" id="cd00383">
    <property type="entry name" value="trans_reg_C"/>
    <property type="match status" value="1"/>
</dbReference>
<evidence type="ECO:0000256" key="7">
    <source>
        <dbReference type="PROSITE-ProRule" id="PRU01091"/>
    </source>
</evidence>
<evidence type="ECO:0000313" key="11">
    <source>
        <dbReference type="Proteomes" id="UP000256845"/>
    </source>
</evidence>
<dbReference type="PROSITE" id="PS50110">
    <property type="entry name" value="RESPONSE_REGULATORY"/>
    <property type="match status" value="1"/>
</dbReference>
<evidence type="ECO:0000256" key="5">
    <source>
        <dbReference type="ARBA" id="ARBA00023163"/>
    </source>
</evidence>
<keyword evidence="4 7" id="KW-0238">DNA-binding</keyword>
<dbReference type="Pfam" id="PF00486">
    <property type="entry name" value="Trans_reg_C"/>
    <property type="match status" value="1"/>
</dbReference>
<keyword evidence="5" id="KW-0804">Transcription</keyword>
<dbReference type="Pfam" id="PF00072">
    <property type="entry name" value="Response_reg"/>
    <property type="match status" value="1"/>
</dbReference>
<feature type="DNA-binding region" description="OmpR/PhoB-type" evidence="7">
    <location>
        <begin position="144"/>
        <end position="244"/>
    </location>
</feature>
<name>A0A3D9HRD8_9PROT</name>
<dbReference type="InterPro" id="IPR011006">
    <property type="entry name" value="CheY-like_superfamily"/>
</dbReference>
<dbReference type="InterPro" id="IPR001867">
    <property type="entry name" value="OmpR/PhoB-type_DNA-bd"/>
</dbReference>
<dbReference type="CDD" id="cd17574">
    <property type="entry name" value="REC_OmpR"/>
    <property type="match status" value="1"/>
</dbReference>
<proteinExistence type="predicted"/>
<dbReference type="GO" id="GO:0000156">
    <property type="term" value="F:phosphorelay response regulator activity"/>
    <property type="evidence" value="ECO:0007669"/>
    <property type="project" value="TreeGrafter"/>
</dbReference>
<dbReference type="SMART" id="SM00448">
    <property type="entry name" value="REC"/>
    <property type="match status" value="1"/>
</dbReference>
<evidence type="ECO:0000313" key="10">
    <source>
        <dbReference type="EMBL" id="RED52040.1"/>
    </source>
</evidence>
<dbReference type="GO" id="GO:0005829">
    <property type="term" value="C:cytosol"/>
    <property type="evidence" value="ECO:0007669"/>
    <property type="project" value="TreeGrafter"/>
</dbReference>
<dbReference type="Gene3D" id="3.40.50.2300">
    <property type="match status" value="1"/>
</dbReference>
<dbReference type="Proteomes" id="UP000256845">
    <property type="component" value="Unassembled WGS sequence"/>
</dbReference>
<dbReference type="Gene3D" id="1.10.10.10">
    <property type="entry name" value="Winged helix-like DNA-binding domain superfamily/Winged helix DNA-binding domain"/>
    <property type="match status" value="1"/>
</dbReference>
<keyword evidence="2" id="KW-0902">Two-component regulatory system</keyword>
<feature type="domain" description="Response regulatory" evidence="8">
    <location>
        <begin position="18"/>
        <end position="130"/>
    </location>
</feature>
<evidence type="ECO:0000259" key="9">
    <source>
        <dbReference type="PROSITE" id="PS51755"/>
    </source>
</evidence>
<dbReference type="InterPro" id="IPR039420">
    <property type="entry name" value="WalR-like"/>
</dbReference>
<evidence type="ECO:0000259" key="8">
    <source>
        <dbReference type="PROSITE" id="PS50110"/>
    </source>
</evidence>
<protein>
    <submittedName>
        <fullName evidence="10">Two-component system phosphate regulon response regulator OmpR/two-component system torCAD operon response regulator TorR/two-component system response regulator RegX3</fullName>
    </submittedName>
</protein>
<dbReference type="InterPro" id="IPR001789">
    <property type="entry name" value="Sig_transdc_resp-reg_receiver"/>
</dbReference>
<organism evidence="10 11">
    <name type="scientific">Aestuariispira insulae</name>
    <dbReference type="NCBI Taxonomy" id="1461337"/>
    <lineage>
        <taxon>Bacteria</taxon>
        <taxon>Pseudomonadati</taxon>
        <taxon>Pseudomonadota</taxon>
        <taxon>Alphaproteobacteria</taxon>
        <taxon>Rhodospirillales</taxon>
        <taxon>Kiloniellaceae</taxon>
        <taxon>Aestuariispira</taxon>
    </lineage>
</organism>
<dbReference type="GO" id="GO:0032993">
    <property type="term" value="C:protein-DNA complex"/>
    <property type="evidence" value="ECO:0007669"/>
    <property type="project" value="TreeGrafter"/>
</dbReference>
<keyword evidence="11" id="KW-1185">Reference proteome</keyword>
<keyword evidence="3" id="KW-0805">Transcription regulation</keyword>
<reference evidence="10 11" key="1">
    <citation type="submission" date="2018-07" db="EMBL/GenBank/DDBJ databases">
        <title>Genomic Encyclopedia of Type Strains, Phase III (KMG-III): the genomes of soil and plant-associated and newly described type strains.</title>
        <authorList>
            <person name="Whitman W."/>
        </authorList>
    </citation>
    <scope>NUCLEOTIDE SEQUENCE [LARGE SCALE GENOMIC DNA]</scope>
    <source>
        <strain evidence="10 11">CECT 8488</strain>
    </source>
</reference>
<evidence type="ECO:0000256" key="4">
    <source>
        <dbReference type="ARBA" id="ARBA00023125"/>
    </source>
</evidence>
<accession>A0A3D9HRD8</accession>
<dbReference type="InterPro" id="IPR016032">
    <property type="entry name" value="Sig_transdc_resp-reg_C-effctor"/>
</dbReference>
<dbReference type="InterPro" id="IPR036388">
    <property type="entry name" value="WH-like_DNA-bd_sf"/>
</dbReference>
<dbReference type="GO" id="GO:0006355">
    <property type="term" value="P:regulation of DNA-templated transcription"/>
    <property type="evidence" value="ECO:0007669"/>
    <property type="project" value="InterPro"/>
</dbReference>
<dbReference type="PROSITE" id="PS51755">
    <property type="entry name" value="OMPR_PHOB"/>
    <property type="match status" value="1"/>
</dbReference>
<dbReference type="SMART" id="SM00862">
    <property type="entry name" value="Trans_reg_C"/>
    <property type="match status" value="1"/>
</dbReference>
<dbReference type="AlphaFoldDB" id="A0A3D9HRD8"/>
<keyword evidence="1 6" id="KW-0597">Phosphoprotein</keyword>
<feature type="modified residue" description="4-aspartylphosphate" evidence="6">
    <location>
        <position position="67"/>
    </location>
</feature>
<sequence length="246" mass="27535">MSFNGHRTGEMLQVGSSRILVVEDDPLIQRMIQAVLKEEGYRIDFAGDGAAAQKQFQLHSYDLVLLDLGLPDVSGFDLVPVFSKVSCALIVLTARDTESDEVLSLELGADDYLRKPFDHQVLRARIRKALKRRQSQSDGAEISGDTVTIGPWQFDPGRQSLIDDKGEATTLTQTECDLLSILIQNAGATLSRDQLCEMALKREWQPGDRSIDVLINRLRKKLEEQPNDPKHIITVRPVGYRFDSSL</sequence>
<dbReference type="PANTHER" id="PTHR48111:SF1">
    <property type="entry name" value="TWO-COMPONENT RESPONSE REGULATOR ORR33"/>
    <property type="match status" value="1"/>
</dbReference>
<evidence type="ECO:0000256" key="6">
    <source>
        <dbReference type="PROSITE-ProRule" id="PRU00169"/>
    </source>
</evidence>
<dbReference type="OrthoDB" id="9802426at2"/>
<dbReference type="PANTHER" id="PTHR48111">
    <property type="entry name" value="REGULATOR OF RPOS"/>
    <property type="match status" value="1"/>
</dbReference>
<dbReference type="SUPFAM" id="SSF46894">
    <property type="entry name" value="C-terminal effector domain of the bipartite response regulators"/>
    <property type="match status" value="1"/>
</dbReference>
<gene>
    <name evidence="10" type="ORF">DFP90_10256</name>
</gene>
<dbReference type="EMBL" id="QRDW01000002">
    <property type="protein sequence ID" value="RED52040.1"/>
    <property type="molecule type" value="Genomic_DNA"/>
</dbReference>
<dbReference type="GO" id="GO:0000976">
    <property type="term" value="F:transcription cis-regulatory region binding"/>
    <property type="evidence" value="ECO:0007669"/>
    <property type="project" value="TreeGrafter"/>
</dbReference>